<evidence type="ECO:0000256" key="10">
    <source>
        <dbReference type="ARBA" id="ARBA00022989"/>
    </source>
</evidence>
<evidence type="ECO:0000256" key="7">
    <source>
        <dbReference type="ARBA" id="ARBA00022741"/>
    </source>
</evidence>
<evidence type="ECO:0000256" key="1">
    <source>
        <dbReference type="ARBA" id="ARBA00000085"/>
    </source>
</evidence>
<dbReference type="RefSeq" id="WP_136136908.1">
    <property type="nucleotide sequence ID" value="NZ_SDGV01000015.1"/>
</dbReference>
<keyword evidence="9" id="KW-0067">ATP-binding</keyword>
<dbReference type="InterPro" id="IPR004358">
    <property type="entry name" value="Sig_transdc_His_kin-like_C"/>
</dbReference>
<comment type="caution">
    <text evidence="15">The sequence shown here is derived from an EMBL/GenBank/DDBJ whole genome shotgun (WGS) entry which is preliminary data.</text>
</comment>
<name>A0A4S3B257_9ENTE</name>
<dbReference type="SMART" id="SM00388">
    <property type="entry name" value="HisKA"/>
    <property type="match status" value="1"/>
</dbReference>
<keyword evidence="12 13" id="KW-0472">Membrane</keyword>
<evidence type="ECO:0000256" key="6">
    <source>
        <dbReference type="ARBA" id="ARBA00022692"/>
    </source>
</evidence>
<keyword evidence="7" id="KW-0547">Nucleotide-binding</keyword>
<comment type="subcellular location">
    <subcellularLocation>
        <location evidence="2">Membrane</location>
    </subcellularLocation>
</comment>
<dbReference type="GO" id="GO:0000155">
    <property type="term" value="F:phosphorelay sensor kinase activity"/>
    <property type="evidence" value="ECO:0007669"/>
    <property type="project" value="InterPro"/>
</dbReference>
<feature type="transmembrane region" description="Helical" evidence="13">
    <location>
        <begin position="71"/>
        <end position="95"/>
    </location>
</feature>
<sequence>MTKKTKRRLIVLLVIMISFVALLFFIGNFTPVGEYIGRAVNDFFISFNTENSGDGTYYEVSRVNWLNFKKFFYVLGVIFIILLAFFSYLISQYLLKRERQDITKMIANSLGDEETKFHEEYIDVYNQLEMLKLTNLKNEELLIQEIQRTKDLVTYLAHDLRTPLASVIGYLNLLVDTNDSTEEIRMKYLNITLDKAYRLEYLIDDFFDITRFNFHKIVLDYSTFNLNLLFYQMVEEFYPILDKKEQQITLNLPEILMIEGDSPKLARVFNNLLKNASSYGFDQSEISVEAFCGEETVKIIISNMGNTIPPEKLTSIFDKFYRLDNSRSTASGGSGLGLAIAKEIVTAHDGTISASSQQNVTQFIVELPLGRPEVDEIEK</sequence>
<dbReference type="EC" id="2.7.13.3" evidence="3"/>
<dbReference type="PANTHER" id="PTHR45453:SF1">
    <property type="entry name" value="PHOSPHATE REGULON SENSOR PROTEIN PHOR"/>
    <property type="match status" value="1"/>
</dbReference>
<dbReference type="OrthoDB" id="335833at2"/>
<reference evidence="15 16" key="1">
    <citation type="submission" date="2019-01" db="EMBL/GenBank/DDBJ databases">
        <title>Vagococcus silagei sp. nov. isolated from brewer's grain.</title>
        <authorList>
            <person name="Guu J.-R."/>
        </authorList>
    </citation>
    <scope>NUCLEOTIDE SEQUENCE [LARGE SCALE GENOMIC DNA]</scope>
    <source>
        <strain evidence="15 16">2B-2</strain>
    </source>
</reference>
<dbReference type="AlphaFoldDB" id="A0A4S3B257"/>
<dbReference type="GO" id="GO:0004721">
    <property type="term" value="F:phosphoprotein phosphatase activity"/>
    <property type="evidence" value="ECO:0007669"/>
    <property type="project" value="TreeGrafter"/>
</dbReference>
<dbReference type="Gene3D" id="3.30.565.10">
    <property type="entry name" value="Histidine kinase-like ATPase, C-terminal domain"/>
    <property type="match status" value="1"/>
</dbReference>
<feature type="domain" description="Histidine kinase" evidence="14">
    <location>
        <begin position="155"/>
        <end position="371"/>
    </location>
</feature>
<keyword evidence="10 13" id="KW-1133">Transmembrane helix</keyword>
<dbReference type="InterPro" id="IPR003594">
    <property type="entry name" value="HATPase_dom"/>
</dbReference>
<evidence type="ECO:0000256" key="4">
    <source>
        <dbReference type="ARBA" id="ARBA00022553"/>
    </source>
</evidence>
<dbReference type="Proteomes" id="UP000310506">
    <property type="component" value="Unassembled WGS sequence"/>
</dbReference>
<dbReference type="InterPro" id="IPR036890">
    <property type="entry name" value="HATPase_C_sf"/>
</dbReference>
<dbReference type="Gene3D" id="1.10.287.130">
    <property type="match status" value="1"/>
</dbReference>
<keyword evidence="5" id="KW-0808">Transferase</keyword>
<protein>
    <recommendedName>
        <fullName evidence="3">histidine kinase</fullName>
        <ecNumber evidence="3">2.7.13.3</ecNumber>
    </recommendedName>
</protein>
<keyword evidence="6 13" id="KW-0812">Transmembrane</keyword>
<evidence type="ECO:0000259" key="14">
    <source>
        <dbReference type="PROSITE" id="PS50109"/>
    </source>
</evidence>
<keyword evidence="11" id="KW-0902">Two-component regulatory system</keyword>
<keyword evidence="8 15" id="KW-0418">Kinase</keyword>
<dbReference type="EMBL" id="SDGV01000015">
    <property type="protein sequence ID" value="THB61214.1"/>
    <property type="molecule type" value="Genomic_DNA"/>
</dbReference>
<dbReference type="PRINTS" id="PR00344">
    <property type="entry name" value="BCTRLSENSOR"/>
</dbReference>
<dbReference type="PROSITE" id="PS50109">
    <property type="entry name" value="HIS_KIN"/>
    <property type="match status" value="1"/>
</dbReference>
<dbReference type="PANTHER" id="PTHR45453">
    <property type="entry name" value="PHOSPHATE REGULON SENSOR PROTEIN PHOR"/>
    <property type="match status" value="1"/>
</dbReference>
<dbReference type="Pfam" id="PF00512">
    <property type="entry name" value="HisKA"/>
    <property type="match status" value="1"/>
</dbReference>
<dbReference type="SMART" id="SM00387">
    <property type="entry name" value="HATPase_c"/>
    <property type="match status" value="1"/>
</dbReference>
<accession>A0A4S3B257</accession>
<organism evidence="15 16">
    <name type="scientific">Vagococcus silagei</name>
    <dbReference type="NCBI Taxonomy" id="2508885"/>
    <lineage>
        <taxon>Bacteria</taxon>
        <taxon>Bacillati</taxon>
        <taxon>Bacillota</taxon>
        <taxon>Bacilli</taxon>
        <taxon>Lactobacillales</taxon>
        <taxon>Enterococcaceae</taxon>
        <taxon>Vagococcus</taxon>
    </lineage>
</organism>
<dbReference type="SUPFAM" id="SSF47384">
    <property type="entry name" value="Homodimeric domain of signal transducing histidine kinase"/>
    <property type="match status" value="1"/>
</dbReference>
<dbReference type="InterPro" id="IPR005467">
    <property type="entry name" value="His_kinase_dom"/>
</dbReference>
<evidence type="ECO:0000256" key="11">
    <source>
        <dbReference type="ARBA" id="ARBA00023012"/>
    </source>
</evidence>
<keyword evidence="16" id="KW-1185">Reference proteome</keyword>
<dbReference type="GO" id="GO:0005524">
    <property type="term" value="F:ATP binding"/>
    <property type="evidence" value="ECO:0007669"/>
    <property type="project" value="UniProtKB-KW"/>
</dbReference>
<feature type="transmembrane region" description="Helical" evidence="13">
    <location>
        <begin position="9"/>
        <end position="27"/>
    </location>
</feature>
<gene>
    <name evidence="15" type="ORF">ESZ54_06750</name>
</gene>
<evidence type="ECO:0000256" key="12">
    <source>
        <dbReference type="ARBA" id="ARBA00023136"/>
    </source>
</evidence>
<evidence type="ECO:0000256" key="8">
    <source>
        <dbReference type="ARBA" id="ARBA00022777"/>
    </source>
</evidence>
<dbReference type="Pfam" id="PF02518">
    <property type="entry name" value="HATPase_c"/>
    <property type="match status" value="1"/>
</dbReference>
<keyword evidence="4" id="KW-0597">Phosphoprotein</keyword>
<dbReference type="InterPro" id="IPR050351">
    <property type="entry name" value="BphY/WalK/GraS-like"/>
</dbReference>
<comment type="catalytic activity">
    <reaction evidence="1">
        <text>ATP + protein L-histidine = ADP + protein N-phospho-L-histidine.</text>
        <dbReference type="EC" id="2.7.13.3"/>
    </reaction>
</comment>
<dbReference type="GO" id="GO:0005886">
    <property type="term" value="C:plasma membrane"/>
    <property type="evidence" value="ECO:0007669"/>
    <property type="project" value="TreeGrafter"/>
</dbReference>
<evidence type="ECO:0000256" key="13">
    <source>
        <dbReference type="SAM" id="Phobius"/>
    </source>
</evidence>
<proteinExistence type="predicted"/>
<evidence type="ECO:0000256" key="9">
    <source>
        <dbReference type="ARBA" id="ARBA00022840"/>
    </source>
</evidence>
<evidence type="ECO:0000256" key="3">
    <source>
        <dbReference type="ARBA" id="ARBA00012438"/>
    </source>
</evidence>
<dbReference type="InterPro" id="IPR003661">
    <property type="entry name" value="HisK_dim/P_dom"/>
</dbReference>
<evidence type="ECO:0000256" key="5">
    <source>
        <dbReference type="ARBA" id="ARBA00022679"/>
    </source>
</evidence>
<dbReference type="InterPro" id="IPR036097">
    <property type="entry name" value="HisK_dim/P_sf"/>
</dbReference>
<evidence type="ECO:0000256" key="2">
    <source>
        <dbReference type="ARBA" id="ARBA00004370"/>
    </source>
</evidence>
<dbReference type="FunFam" id="3.30.565.10:FF:000013">
    <property type="entry name" value="Two-component sensor histidine kinase"/>
    <property type="match status" value="1"/>
</dbReference>
<evidence type="ECO:0000313" key="16">
    <source>
        <dbReference type="Proteomes" id="UP000310506"/>
    </source>
</evidence>
<evidence type="ECO:0000313" key="15">
    <source>
        <dbReference type="EMBL" id="THB61214.1"/>
    </source>
</evidence>
<dbReference type="SUPFAM" id="SSF55874">
    <property type="entry name" value="ATPase domain of HSP90 chaperone/DNA topoisomerase II/histidine kinase"/>
    <property type="match status" value="1"/>
</dbReference>
<dbReference type="GO" id="GO:0016036">
    <property type="term" value="P:cellular response to phosphate starvation"/>
    <property type="evidence" value="ECO:0007669"/>
    <property type="project" value="TreeGrafter"/>
</dbReference>
<dbReference type="CDD" id="cd00082">
    <property type="entry name" value="HisKA"/>
    <property type="match status" value="1"/>
</dbReference>